<reference evidence="2 3" key="1">
    <citation type="submission" date="2020-08" db="EMBL/GenBank/DDBJ databases">
        <title>Draft genome sequence of Parasphingopyxis sp. GrpM-11.</title>
        <authorList>
            <person name="Oh J."/>
            <person name="Roh D.-H."/>
        </authorList>
    </citation>
    <scope>NUCLEOTIDE SEQUENCE [LARGE SCALE GENOMIC DNA]</scope>
    <source>
        <strain evidence="2 3">GrpM-11</strain>
    </source>
</reference>
<organism evidence="2 3">
    <name type="scientific">Parasphingopyxis marina</name>
    <dbReference type="NCBI Taxonomy" id="2761622"/>
    <lineage>
        <taxon>Bacteria</taxon>
        <taxon>Pseudomonadati</taxon>
        <taxon>Pseudomonadota</taxon>
        <taxon>Alphaproteobacteria</taxon>
        <taxon>Sphingomonadales</taxon>
        <taxon>Sphingomonadaceae</taxon>
        <taxon>Parasphingopyxis</taxon>
    </lineage>
</organism>
<keyword evidence="1" id="KW-1133">Transmembrane helix</keyword>
<evidence type="ECO:0000313" key="3">
    <source>
        <dbReference type="Proteomes" id="UP000564378"/>
    </source>
</evidence>
<protein>
    <submittedName>
        <fullName evidence="2">Uncharacterized protein</fullName>
    </submittedName>
</protein>
<evidence type="ECO:0000256" key="1">
    <source>
        <dbReference type="SAM" id="Phobius"/>
    </source>
</evidence>
<comment type="caution">
    <text evidence="2">The sequence shown here is derived from an EMBL/GenBank/DDBJ whole genome shotgun (WGS) entry which is preliminary data.</text>
</comment>
<accession>A0A842HZY8</accession>
<keyword evidence="3" id="KW-1185">Reference proteome</keyword>
<sequence length="153" mass="16309">MAETILKALPTQPPVAADWSSGELVDGKTAQIECPMCAETISIRAKRCRHCGELLNADHREADVAERLLAREDAANRAAGIMTEEGTSILTRPFSPVTDIALGVLTLGLWALIRIVAIKRRKQAVTVDPATLAEGAEPVEVVHVTEETTGSAA</sequence>
<keyword evidence="1" id="KW-0812">Transmembrane</keyword>
<dbReference type="Proteomes" id="UP000564378">
    <property type="component" value="Unassembled WGS sequence"/>
</dbReference>
<gene>
    <name evidence="2" type="ORF">H6P80_12535</name>
</gene>
<dbReference type="EMBL" id="JACJVJ010000002">
    <property type="protein sequence ID" value="MBC2778445.1"/>
    <property type="molecule type" value="Genomic_DNA"/>
</dbReference>
<feature type="transmembrane region" description="Helical" evidence="1">
    <location>
        <begin position="100"/>
        <end position="117"/>
    </location>
</feature>
<evidence type="ECO:0000313" key="2">
    <source>
        <dbReference type="EMBL" id="MBC2778445.1"/>
    </source>
</evidence>
<name>A0A842HZY8_9SPHN</name>
<proteinExistence type="predicted"/>
<dbReference type="RefSeq" id="WP_185801699.1">
    <property type="nucleotide sequence ID" value="NZ_JACJVJ010000002.1"/>
</dbReference>
<dbReference type="AlphaFoldDB" id="A0A842HZY8"/>
<keyword evidence="1" id="KW-0472">Membrane</keyword>